<evidence type="ECO:0000313" key="6">
    <source>
        <dbReference type="Proteomes" id="UP000065473"/>
    </source>
</evidence>
<dbReference type="STRING" id="1435377.SUSAZ_04495"/>
<dbReference type="EMBL" id="CP013695">
    <property type="protein sequence ID" value="ALU31494.1"/>
    <property type="molecule type" value="Genomic_DNA"/>
</dbReference>
<keyword evidence="1" id="KW-0175">Coiled coil</keyword>
<dbReference type="SMART" id="SM00327">
    <property type="entry name" value="VWA"/>
    <property type="match status" value="1"/>
</dbReference>
<name>A0A0U3H206_9CREN</name>
<dbReference type="Proteomes" id="UP000065473">
    <property type="component" value="Chromosome"/>
</dbReference>
<sequence length="451" mass="51365">MSEDGFLRGVDYLDPLVKYRGERLGYTLKKLTGKDLQLEDGFLVDTYYIHYLPMPIPVTKEEVNKGKEVMYNFINMMLDSELVIKNRNYSIANSAVSMALSVSYIQNLIEELERIKRTSQSQEEREMAEQILNGLMKGSGGKESNTKNNEENQKMERLMKQVHEKALSKAVEDAEAVKNMQRIVGGNGAGTGSILNFEGEIHEVLRLARNTEIKKILEFLNGMPRLGSYTKKRTVRYARGELHGYEKGSDLERIVYSELALPDELFYVKFADSDLLLYQKKIKEALGPIYLLLDKSGSMDGEKIIWAKAVALSLYNRARRENRDFYIRFFDNIPYPLIKVMKNAKSKDVIKMIEYIGKIRGGGGTDISRSIISACEDIKEGHVKGVSEVILLTDGEDKIAETTVRRSLREANSVLISVMIRGDNADLRRIADKYLVVYKLDHDDLLRVVET</sequence>
<dbReference type="PANTHER" id="PTHR36846:SF1">
    <property type="entry name" value="PROTEIN VIAA"/>
    <property type="match status" value="1"/>
</dbReference>
<dbReference type="AlphaFoldDB" id="A0A0U3H206"/>
<proteinExistence type="predicted"/>
<protein>
    <recommendedName>
        <fullName evidence="2">VWFA domain-containing protein</fullName>
    </recommendedName>
</protein>
<evidence type="ECO:0000259" key="2">
    <source>
        <dbReference type="PROSITE" id="PS50234"/>
    </source>
</evidence>
<dbReference type="PROSITE" id="PS50234">
    <property type="entry name" value="VWFA"/>
    <property type="match status" value="1"/>
</dbReference>
<dbReference type="EMBL" id="CP013694">
    <property type="protein sequence ID" value="ALU28774.1"/>
    <property type="molecule type" value="Genomic_DNA"/>
</dbReference>
<dbReference type="InterPro" id="IPR036465">
    <property type="entry name" value="vWFA_dom_sf"/>
</dbReference>
<dbReference type="Gene3D" id="3.40.50.410">
    <property type="entry name" value="von Willebrand factor, type A domain"/>
    <property type="match status" value="1"/>
</dbReference>
<evidence type="ECO:0000256" key="1">
    <source>
        <dbReference type="SAM" id="Coils"/>
    </source>
</evidence>
<evidence type="ECO:0000313" key="4">
    <source>
        <dbReference type="EMBL" id="ALU31494.1"/>
    </source>
</evidence>
<dbReference type="RefSeq" id="WP_011277841.1">
    <property type="nucleotide sequence ID" value="NZ_BHWZ01000002.1"/>
</dbReference>
<evidence type="ECO:0000313" key="5">
    <source>
        <dbReference type="Proteomes" id="UP000060043"/>
    </source>
</evidence>
<dbReference type="GO" id="GO:0005829">
    <property type="term" value="C:cytosol"/>
    <property type="evidence" value="ECO:0007669"/>
    <property type="project" value="TreeGrafter"/>
</dbReference>
<dbReference type="Proteomes" id="UP000060043">
    <property type="component" value="Chromosome"/>
</dbReference>
<reference evidence="5 6" key="1">
    <citation type="submission" date="2015-12" db="EMBL/GenBank/DDBJ databases">
        <title>A stable core within a dynamic pangenome in Sulfolobus acidocaldarius.</title>
        <authorList>
            <person name="Anderson R."/>
            <person name="Kouris A."/>
            <person name="Seward C."/>
            <person name="Campbell K."/>
            <person name="Whitaker R."/>
        </authorList>
    </citation>
    <scope>NUCLEOTIDE SEQUENCE [LARGE SCALE GENOMIC DNA]</scope>
    <source>
        <strain evidence="3 6">GG12-C01-09</strain>
        <strain evidence="4 5">NG05B_CO5_07</strain>
    </source>
</reference>
<dbReference type="PANTHER" id="PTHR36846">
    <property type="entry name" value="PROTEIN VIAA"/>
    <property type="match status" value="1"/>
</dbReference>
<feature type="coiled-coil region" evidence="1">
    <location>
        <begin position="105"/>
        <end position="165"/>
    </location>
</feature>
<dbReference type="OrthoDB" id="64524at2157"/>
<organism evidence="4 5">
    <name type="scientific">Sulfolobus acidocaldarius</name>
    <dbReference type="NCBI Taxonomy" id="2285"/>
    <lineage>
        <taxon>Archaea</taxon>
        <taxon>Thermoproteota</taxon>
        <taxon>Thermoprotei</taxon>
        <taxon>Sulfolobales</taxon>
        <taxon>Sulfolobaceae</taxon>
        <taxon>Sulfolobus</taxon>
    </lineage>
</organism>
<dbReference type="SUPFAM" id="SSF53300">
    <property type="entry name" value="vWA-like"/>
    <property type="match status" value="1"/>
</dbReference>
<dbReference type="OMA" id="CVDTSHS"/>
<evidence type="ECO:0000313" key="3">
    <source>
        <dbReference type="EMBL" id="ALU28774.1"/>
    </source>
</evidence>
<dbReference type="GeneID" id="14551488"/>
<dbReference type="Pfam" id="PF13768">
    <property type="entry name" value="VWA_3"/>
    <property type="match status" value="1"/>
</dbReference>
<feature type="domain" description="VWFA" evidence="2">
    <location>
        <begin position="288"/>
        <end position="451"/>
    </location>
</feature>
<gene>
    <name evidence="3" type="ORF">ATY89_01560</name>
    <name evidence="4" type="ORF">ATZ20_04595</name>
</gene>
<dbReference type="InterPro" id="IPR002035">
    <property type="entry name" value="VWF_A"/>
</dbReference>
<dbReference type="PaxDb" id="1435377-SUSAZ_04495"/>
<accession>A0A0U3H206</accession>